<reference evidence="2" key="1">
    <citation type="submission" date="2025-08" db="UniProtKB">
        <authorList>
            <consortium name="RefSeq"/>
        </authorList>
    </citation>
    <scope>IDENTIFICATION</scope>
    <source>
        <tissue evidence="2">Whole sample</tissue>
    </source>
</reference>
<proteinExistence type="predicted"/>
<sequence length="156" mass="17398">MRPPGVCSGPGGRFVSCRRSSWFITGSSVSWRPSGKRLSRAFSVLFLLGRIEALWMRVILLLWRRGRVILRLSTGLGPVDVRSPRTYCPSVFLRISKVSDVAHGLIIFSLLQRTHVPVQHVASLLLVSVSLQLIYPSSSLSAAYLVVFLDWPKPKP</sequence>
<name>A0A8B8EBQ4_CRAVI</name>
<dbReference type="RefSeq" id="XP_022336946.1">
    <property type="nucleotide sequence ID" value="XM_022481238.1"/>
</dbReference>
<dbReference type="KEGG" id="cvn:111133139"/>
<dbReference type="AlphaFoldDB" id="A0A8B8EBQ4"/>
<evidence type="ECO:0000313" key="1">
    <source>
        <dbReference type="Proteomes" id="UP000694844"/>
    </source>
</evidence>
<organism evidence="1 2">
    <name type="scientific">Crassostrea virginica</name>
    <name type="common">Eastern oyster</name>
    <dbReference type="NCBI Taxonomy" id="6565"/>
    <lineage>
        <taxon>Eukaryota</taxon>
        <taxon>Metazoa</taxon>
        <taxon>Spiralia</taxon>
        <taxon>Lophotrochozoa</taxon>
        <taxon>Mollusca</taxon>
        <taxon>Bivalvia</taxon>
        <taxon>Autobranchia</taxon>
        <taxon>Pteriomorphia</taxon>
        <taxon>Ostreida</taxon>
        <taxon>Ostreoidea</taxon>
        <taxon>Ostreidae</taxon>
        <taxon>Crassostrea</taxon>
    </lineage>
</organism>
<evidence type="ECO:0000313" key="2">
    <source>
        <dbReference type="RefSeq" id="XP_022336946.1"/>
    </source>
</evidence>
<dbReference type="Proteomes" id="UP000694844">
    <property type="component" value="Chromosome 5"/>
</dbReference>
<keyword evidence="1" id="KW-1185">Reference proteome</keyword>
<dbReference type="GeneID" id="111133139"/>
<gene>
    <name evidence="2" type="primary">LOC111133139</name>
</gene>
<protein>
    <submittedName>
        <fullName evidence="2">Uncharacterized protein LOC111133139 isoform X1</fullName>
    </submittedName>
</protein>
<accession>A0A8B8EBQ4</accession>